<evidence type="ECO:0000256" key="6">
    <source>
        <dbReference type="ARBA" id="ARBA00039929"/>
    </source>
</evidence>
<evidence type="ECO:0000256" key="5">
    <source>
        <dbReference type="ARBA" id="ARBA00023136"/>
    </source>
</evidence>
<dbReference type="InterPro" id="IPR009432">
    <property type="entry name" value="DUF1075"/>
</dbReference>
<comment type="similarity">
    <text evidence="2">Belongs to the UPF0389 family.</text>
</comment>
<dbReference type="GO" id="GO:0005739">
    <property type="term" value="C:mitochondrion"/>
    <property type="evidence" value="ECO:0007669"/>
    <property type="project" value="TreeGrafter"/>
</dbReference>
<keyword evidence="5 10" id="KW-0472">Membrane</keyword>
<dbReference type="CTD" id="26355"/>
<dbReference type="GO" id="GO:0071456">
    <property type="term" value="P:cellular response to hypoxia"/>
    <property type="evidence" value="ECO:0007669"/>
    <property type="project" value="TreeGrafter"/>
</dbReference>
<proteinExistence type="inferred from homology"/>
<feature type="compositionally biased region" description="Basic residues" evidence="9">
    <location>
        <begin position="29"/>
        <end position="38"/>
    </location>
</feature>
<dbReference type="GeneID" id="101684864"/>
<evidence type="ECO:0000256" key="9">
    <source>
        <dbReference type="SAM" id="MobiDB-lite"/>
    </source>
</evidence>
<dbReference type="PANTHER" id="PTHR13674">
    <property type="entry name" value="GROWTH AND TRANSFORMATION-DEPENDENT PROTEIN"/>
    <property type="match status" value="1"/>
</dbReference>
<accession>A0A8U0V8R7</accession>
<keyword evidence="3 10" id="KW-0812">Transmembrane</keyword>
<evidence type="ECO:0000256" key="4">
    <source>
        <dbReference type="ARBA" id="ARBA00022989"/>
    </source>
</evidence>
<feature type="compositionally biased region" description="Low complexity" evidence="9">
    <location>
        <begin position="56"/>
        <end position="66"/>
    </location>
</feature>
<evidence type="ECO:0000256" key="1">
    <source>
        <dbReference type="ARBA" id="ARBA00004167"/>
    </source>
</evidence>
<dbReference type="Proteomes" id="UP000000715">
    <property type="component" value="Unplaced"/>
</dbReference>
<name>A0A8U0V8R7_MUSPF</name>
<dbReference type="OrthoDB" id="8193498at2759"/>
<dbReference type="Pfam" id="PF06388">
    <property type="entry name" value="DUF1075"/>
    <property type="match status" value="1"/>
</dbReference>
<organism evidence="11 12">
    <name type="scientific">Mustela putorius furo</name>
    <name type="common">European domestic ferret</name>
    <name type="synonym">Mustela furo</name>
    <dbReference type="NCBI Taxonomy" id="9669"/>
    <lineage>
        <taxon>Eukaryota</taxon>
        <taxon>Metazoa</taxon>
        <taxon>Chordata</taxon>
        <taxon>Craniata</taxon>
        <taxon>Vertebrata</taxon>
        <taxon>Euteleostomi</taxon>
        <taxon>Mammalia</taxon>
        <taxon>Eutheria</taxon>
        <taxon>Laurasiatheria</taxon>
        <taxon>Carnivora</taxon>
        <taxon>Caniformia</taxon>
        <taxon>Musteloidea</taxon>
        <taxon>Mustelidae</taxon>
        <taxon>Mustelinae</taxon>
        <taxon>Mustela</taxon>
    </lineage>
</organism>
<keyword evidence="4 10" id="KW-1133">Transmembrane helix</keyword>
<feature type="region of interest" description="Disordered" evidence="9">
    <location>
        <begin position="1"/>
        <end position="108"/>
    </location>
</feature>
<sequence length="268" mass="29603">MLEKQYLNTGFPGNAIPGSTVHKSSTSARHARPTRSARHAGPAHTPRHVTPGPLGRRSNSPSLARLRPPPLAHCGRSVTLNAHTLSPPGRRCRVSGVGGHGEPARPASGSGYLRETLLVTFMNFGSYFRLYESGSSSSLRLTRNSDLKRINGYCAKPQESPKAPAYTYSHRVPLHKPTNWERKILIWSGRFKKEDDIPETISFEMLDAAKNKIRVKVSYAMIALTVAGCIWMVIEGKKAVKRNESLTSLNLEKKARLREEAALKAKTE</sequence>
<comment type="function">
    <text evidence="7">Proposed to be involved in regulation of apoptosis; the exact mechanism may differ between cell types/tissues. May be involved in hypoxia-induced cell death of transformed cells implicating cytochrome C release and caspase activation (such as CASP9) and inducing mitochondrial permeability transition. May be involved in hypoxia-induced cell death of neuronal cells probably by promoting release of AIFM1 from mitochondria to cytoplasm and its translocation to the nucleus; however, the involvement of caspases has been reported conflictingly.</text>
</comment>
<evidence type="ECO:0000256" key="7">
    <source>
        <dbReference type="ARBA" id="ARBA00045918"/>
    </source>
</evidence>
<dbReference type="GO" id="GO:0090200">
    <property type="term" value="P:positive regulation of release of cytochrome c from mitochondria"/>
    <property type="evidence" value="ECO:0007669"/>
    <property type="project" value="TreeGrafter"/>
</dbReference>
<dbReference type="RefSeq" id="XP_044944070.1">
    <property type="nucleotide sequence ID" value="XM_045088135.1"/>
</dbReference>
<evidence type="ECO:0000256" key="10">
    <source>
        <dbReference type="SAM" id="Phobius"/>
    </source>
</evidence>
<feature type="transmembrane region" description="Helical" evidence="10">
    <location>
        <begin position="217"/>
        <end position="234"/>
    </location>
</feature>
<evidence type="ECO:0000313" key="12">
    <source>
        <dbReference type="RefSeq" id="XP_044944070.1"/>
    </source>
</evidence>
<dbReference type="AlphaFoldDB" id="A0A8U0V8R7"/>
<dbReference type="GO" id="GO:0016020">
    <property type="term" value="C:membrane"/>
    <property type="evidence" value="ECO:0007669"/>
    <property type="project" value="UniProtKB-SubCell"/>
</dbReference>
<comment type="subunit">
    <text evidence="8">Interacts with HSP90AB1; HSP90AB1 is essential for FAM162A mitochondrial localization and pro-apoptotic activity. Interacts with VDAC2; the interaction is probably involved in inducing mitochondrial permeability transition.</text>
</comment>
<evidence type="ECO:0000313" key="11">
    <source>
        <dbReference type="Proteomes" id="UP000000715"/>
    </source>
</evidence>
<dbReference type="GO" id="GO:0051402">
    <property type="term" value="P:neuron apoptotic process"/>
    <property type="evidence" value="ECO:0007669"/>
    <property type="project" value="TreeGrafter"/>
</dbReference>
<evidence type="ECO:0000256" key="8">
    <source>
        <dbReference type="ARBA" id="ARBA00046764"/>
    </source>
</evidence>
<keyword evidence="11" id="KW-1185">Reference proteome</keyword>
<protein>
    <recommendedName>
        <fullName evidence="6">Protein FAM162A</fullName>
    </recommendedName>
</protein>
<evidence type="ECO:0000256" key="2">
    <source>
        <dbReference type="ARBA" id="ARBA00007363"/>
    </source>
</evidence>
<gene>
    <name evidence="12" type="primary">FAM162A</name>
</gene>
<dbReference type="PANTHER" id="PTHR13674:SF2">
    <property type="entry name" value="PROTEIN FAM162A"/>
    <property type="match status" value="1"/>
</dbReference>
<comment type="subcellular location">
    <subcellularLocation>
        <location evidence="1">Membrane</location>
        <topology evidence="1">Single-pass membrane protein</topology>
    </subcellularLocation>
</comment>
<evidence type="ECO:0000256" key="3">
    <source>
        <dbReference type="ARBA" id="ARBA00022692"/>
    </source>
</evidence>
<reference evidence="12" key="1">
    <citation type="submission" date="2025-08" db="UniProtKB">
        <authorList>
            <consortium name="RefSeq"/>
        </authorList>
    </citation>
    <scope>IDENTIFICATION</scope>
    <source>
        <tissue evidence="12">Brain</tissue>
    </source>
</reference>